<evidence type="ECO:0000256" key="1">
    <source>
        <dbReference type="SAM" id="MobiDB-lite"/>
    </source>
</evidence>
<protein>
    <submittedName>
        <fullName evidence="2">Uncharacterized protein</fullName>
    </submittedName>
</protein>
<reference evidence="2" key="1">
    <citation type="submission" date="2023-06" db="EMBL/GenBank/DDBJ databases">
        <title>Genome-scale phylogeny and comparative genomics of the fungal order Sordariales.</title>
        <authorList>
            <consortium name="Lawrence Berkeley National Laboratory"/>
            <person name="Hensen N."/>
            <person name="Bonometti L."/>
            <person name="Westerberg I."/>
            <person name="Brannstrom I.O."/>
            <person name="Guillou S."/>
            <person name="Cros-Aarteil S."/>
            <person name="Calhoun S."/>
            <person name="Haridas S."/>
            <person name="Kuo A."/>
            <person name="Mondo S."/>
            <person name="Pangilinan J."/>
            <person name="Riley R."/>
            <person name="LaButti K."/>
            <person name="Andreopoulos B."/>
            <person name="Lipzen A."/>
            <person name="Chen C."/>
            <person name="Yanf M."/>
            <person name="Daum C."/>
            <person name="Ng V."/>
            <person name="Clum A."/>
            <person name="Steindorff A."/>
            <person name="Ohm R."/>
            <person name="Martin F."/>
            <person name="Silar P."/>
            <person name="Natvig D."/>
            <person name="Lalanne C."/>
            <person name="Gautier V."/>
            <person name="Ament-velasquez S.L."/>
            <person name="Kruys A."/>
            <person name="Hutchinson M.I."/>
            <person name="Powell A.J."/>
            <person name="Barry K."/>
            <person name="Miller A.N."/>
            <person name="Grigoriev I.V."/>
            <person name="Debuchy R."/>
            <person name="Gladieux P."/>
            <person name="Thoren M.H."/>
            <person name="Johannesson H."/>
        </authorList>
    </citation>
    <scope>NUCLEOTIDE SEQUENCE</scope>
    <source>
        <strain evidence="2">SMH3391-2</strain>
    </source>
</reference>
<proteinExistence type="predicted"/>
<evidence type="ECO:0000313" key="3">
    <source>
        <dbReference type="Proteomes" id="UP001174934"/>
    </source>
</evidence>
<accession>A0AA40C897</accession>
<dbReference type="Proteomes" id="UP001174934">
    <property type="component" value="Unassembled WGS sequence"/>
</dbReference>
<feature type="region of interest" description="Disordered" evidence="1">
    <location>
        <begin position="291"/>
        <end position="312"/>
    </location>
</feature>
<evidence type="ECO:0000313" key="2">
    <source>
        <dbReference type="EMBL" id="KAK0628655.1"/>
    </source>
</evidence>
<dbReference type="EMBL" id="JAULSR010000002">
    <property type="protein sequence ID" value="KAK0628655.1"/>
    <property type="molecule type" value="Genomic_DNA"/>
</dbReference>
<dbReference type="AlphaFoldDB" id="A0AA40C897"/>
<feature type="compositionally biased region" description="Polar residues" evidence="1">
    <location>
        <begin position="292"/>
        <end position="303"/>
    </location>
</feature>
<keyword evidence="3" id="KW-1185">Reference proteome</keyword>
<gene>
    <name evidence="2" type="ORF">B0T17DRAFT_505305</name>
</gene>
<organism evidence="2 3">
    <name type="scientific">Bombardia bombarda</name>
    <dbReference type="NCBI Taxonomy" id="252184"/>
    <lineage>
        <taxon>Eukaryota</taxon>
        <taxon>Fungi</taxon>
        <taxon>Dikarya</taxon>
        <taxon>Ascomycota</taxon>
        <taxon>Pezizomycotina</taxon>
        <taxon>Sordariomycetes</taxon>
        <taxon>Sordariomycetidae</taxon>
        <taxon>Sordariales</taxon>
        <taxon>Lasiosphaeriaceae</taxon>
        <taxon>Bombardia</taxon>
    </lineage>
</organism>
<comment type="caution">
    <text evidence="2">The sequence shown here is derived from an EMBL/GenBank/DDBJ whole genome shotgun (WGS) entry which is preliminary data.</text>
</comment>
<sequence length="312" mass="34498">MLLWSLELMEAGSTNWRVVGASGLVLASRTDRWMLATIESSRLLRPHLCHFDGTILAFRSIGESGHGRNERWLLTVKLGRKFDCAVIKVKHDPPSLGAVRGLIGSQAMLCVPELAELAERETSVRLAELHSLNRDVAVGVDERARLPVRRLGKARAVDGVWSFIRGLRVQALSSLAELTGSKWRQIGARPGMVFWIEQSSRAGRTAVANRIRHRPLWGDDKRGDWPLARNLDVGRNRLGVVTALRTCSSALAVAEQCLGFRLYTFGHPSIQEQATNLNSLKRSSAAAFKQQARGQRTWQSDASLTAAVPPQQ</sequence>
<name>A0AA40C897_9PEZI</name>